<dbReference type="PANTHER" id="PTHR43420">
    <property type="entry name" value="ACETYLTRANSFERASE"/>
    <property type="match status" value="1"/>
</dbReference>
<proteinExistence type="predicted"/>
<evidence type="ECO:0000256" key="2">
    <source>
        <dbReference type="ARBA" id="ARBA00023315"/>
    </source>
</evidence>
<dbReference type="InterPro" id="IPR000182">
    <property type="entry name" value="GNAT_dom"/>
</dbReference>
<protein>
    <submittedName>
        <fullName evidence="4">GNAT family N-acetyltransferase</fullName>
        <ecNumber evidence="4">2.3.1.-</ecNumber>
    </submittedName>
</protein>
<keyword evidence="5" id="KW-1185">Reference proteome</keyword>
<dbReference type="GO" id="GO:0016747">
    <property type="term" value="F:acyltransferase activity, transferring groups other than amino-acyl groups"/>
    <property type="evidence" value="ECO:0007669"/>
    <property type="project" value="InterPro"/>
</dbReference>
<keyword evidence="2 4" id="KW-0012">Acyltransferase</keyword>
<dbReference type="Proteomes" id="UP001236014">
    <property type="component" value="Chromosome"/>
</dbReference>
<dbReference type="InterPro" id="IPR013653">
    <property type="entry name" value="GCN5-like_dom"/>
</dbReference>
<dbReference type="InterPro" id="IPR050680">
    <property type="entry name" value="YpeA/RimI_acetyltransf"/>
</dbReference>
<sequence length="234" mass="24638">MAGRMSSSPLDNPVWAALTGPHAHLAEQKGQVLRYPADVAPFVALPDQPDEHVWRDIADLAGPGGTAVIAGATGPAPAGWTVLGETPGVQLEGTGLTVAPDAEAVRLTEADVPQMLDLVARTQPGPFLPRTISLGTYLGIRRDGALIAMAGERFHPPGWTEISAVCTDPAFRGQGLAARLIRAVAAGIRERGELPFLHAAASNVGAIRLYEHLGFTLNRTLVFLAVQVPEADKR</sequence>
<dbReference type="RefSeq" id="WP_285973119.1">
    <property type="nucleotide sequence ID" value="NZ_CP127294.1"/>
</dbReference>
<dbReference type="PROSITE" id="PS51186">
    <property type="entry name" value="GNAT"/>
    <property type="match status" value="1"/>
</dbReference>
<name>A0A9Y2MZF7_9PSEU</name>
<dbReference type="InterPro" id="IPR016181">
    <property type="entry name" value="Acyl_CoA_acyltransferase"/>
</dbReference>
<evidence type="ECO:0000313" key="5">
    <source>
        <dbReference type="Proteomes" id="UP001236014"/>
    </source>
</evidence>
<dbReference type="PANTHER" id="PTHR43420:SF3">
    <property type="entry name" value="N-ACETYLTRANSFERASE DOMAIN-CONTAINING PROTEIN"/>
    <property type="match status" value="1"/>
</dbReference>
<dbReference type="Pfam" id="PF08445">
    <property type="entry name" value="FR47"/>
    <property type="match status" value="1"/>
</dbReference>
<dbReference type="CDD" id="cd04301">
    <property type="entry name" value="NAT_SF"/>
    <property type="match status" value="1"/>
</dbReference>
<dbReference type="KEGG" id="acab:QRX50_18160"/>
<evidence type="ECO:0000259" key="3">
    <source>
        <dbReference type="PROSITE" id="PS51186"/>
    </source>
</evidence>
<keyword evidence="1 4" id="KW-0808">Transferase</keyword>
<evidence type="ECO:0000256" key="1">
    <source>
        <dbReference type="ARBA" id="ARBA00022679"/>
    </source>
</evidence>
<organism evidence="4 5">
    <name type="scientific">Amycolatopsis carbonis</name>
    <dbReference type="NCBI Taxonomy" id="715471"/>
    <lineage>
        <taxon>Bacteria</taxon>
        <taxon>Bacillati</taxon>
        <taxon>Actinomycetota</taxon>
        <taxon>Actinomycetes</taxon>
        <taxon>Pseudonocardiales</taxon>
        <taxon>Pseudonocardiaceae</taxon>
        <taxon>Amycolatopsis</taxon>
    </lineage>
</organism>
<evidence type="ECO:0000313" key="4">
    <source>
        <dbReference type="EMBL" id="WIX82553.1"/>
    </source>
</evidence>
<dbReference type="EC" id="2.3.1.-" evidence="4"/>
<dbReference type="AlphaFoldDB" id="A0A9Y2MZF7"/>
<gene>
    <name evidence="4" type="ORF">QRX50_18160</name>
</gene>
<dbReference type="EMBL" id="CP127294">
    <property type="protein sequence ID" value="WIX82553.1"/>
    <property type="molecule type" value="Genomic_DNA"/>
</dbReference>
<dbReference type="Gene3D" id="3.40.630.30">
    <property type="match status" value="1"/>
</dbReference>
<reference evidence="4 5" key="1">
    <citation type="submission" date="2023-06" db="EMBL/GenBank/DDBJ databases">
        <authorList>
            <person name="Oyuntsetseg B."/>
            <person name="Kim S.B."/>
        </authorList>
    </citation>
    <scope>NUCLEOTIDE SEQUENCE [LARGE SCALE GENOMIC DNA]</scope>
    <source>
        <strain evidence="4 5">2-15</strain>
    </source>
</reference>
<feature type="domain" description="N-acetyltransferase" evidence="3">
    <location>
        <begin position="102"/>
        <end position="234"/>
    </location>
</feature>
<dbReference type="SUPFAM" id="SSF55729">
    <property type="entry name" value="Acyl-CoA N-acyltransferases (Nat)"/>
    <property type="match status" value="1"/>
</dbReference>
<accession>A0A9Y2MZF7</accession>